<name>A0ACB1ATR9_MELEN</name>
<sequence>MTRPSARLENGNPTFDDEGEECERPFCPFFHPFSRASNSLVKVKEEIQDDDIIVVYEKLIPSRSAFPSSATKSRVVSNTVEATQWSRPVIKRVRALKKLQLESLQVETQFYQKVYELEKVWSFSKFFS</sequence>
<evidence type="ECO:0000313" key="1">
    <source>
        <dbReference type="EMBL" id="CAK5097897.1"/>
    </source>
</evidence>
<proteinExistence type="predicted"/>
<comment type="caution">
    <text evidence="1">The sequence shown here is derived from an EMBL/GenBank/DDBJ whole genome shotgun (WGS) entry which is preliminary data.</text>
</comment>
<accession>A0ACB1ATR9</accession>
<dbReference type="Proteomes" id="UP001497535">
    <property type="component" value="Unassembled WGS sequence"/>
</dbReference>
<protein>
    <submittedName>
        <fullName evidence="1">Uncharacterized protein</fullName>
    </submittedName>
</protein>
<keyword evidence="2" id="KW-1185">Reference proteome</keyword>
<evidence type="ECO:0000313" key="2">
    <source>
        <dbReference type="Proteomes" id="UP001497535"/>
    </source>
</evidence>
<gene>
    <name evidence="1" type="ORF">MENTE1834_LOCUS41478</name>
</gene>
<organism evidence="1 2">
    <name type="scientific">Meloidogyne enterolobii</name>
    <name type="common">Root-knot nematode worm</name>
    <name type="synonym">Meloidogyne mayaguensis</name>
    <dbReference type="NCBI Taxonomy" id="390850"/>
    <lineage>
        <taxon>Eukaryota</taxon>
        <taxon>Metazoa</taxon>
        <taxon>Ecdysozoa</taxon>
        <taxon>Nematoda</taxon>
        <taxon>Chromadorea</taxon>
        <taxon>Rhabditida</taxon>
        <taxon>Tylenchina</taxon>
        <taxon>Tylenchomorpha</taxon>
        <taxon>Tylenchoidea</taxon>
        <taxon>Meloidogynidae</taxon>
        <taxon>Meloidogyninae</taxon>
        <taxon>Meloidogyne</taxon>
    </lineage>
</organism>
<dbReference type="EMBL" id="CAVMJV010000102">
    <property type="protein sequence ID" value="CAK5097897.1"/>
    <property type="molecule type" value="Genomic_DNA"/>
</dbReference>
<reference evidence="1" key="1">
    <citation type="submission" date="2023-11" db="EMBL/GenBank/DDBJ databases">
        <authorList>
            <person name="Poullet M."/>
        </authorList>
    </citation>
    <scope>NUCLEOTIDE SEQUENCE</scope>
    <source>
        <strain evidence="1">E1834</strain>
    </source>
</reference>